<dbReference type="RefSeq" id="WP_124771796.1">
    <property type="nucleotide sequence ID" value="NZ_QGSZ01000156.1"/>
</dbReference>
<protein>
    <submittedName>
        <fullName evidence="3">Uncharacterized protein</fullName>
    </submittedName>
</protein>
<reference evidence="3 4" key="1">
    <citation type="submission" date="2018-05" db="EMBL/GenBank/DDBJ databases">
        <title>Micromonospora from Atacama Desert.</title>
        <authorList>
            <person name="Carro L."/>
            <person name="Goodfellow M."/>
            <person name="Klenk H.-P."/>
        </authorList>
    </citation>
    <scope>NUCLEOTIDE SEQUENCE [LARGE SCALE GENOMIC DNA]</scope>
    <source>
        <strain evidence="3 4">LB39</strain>
    </source>
</reference>
<organism evidence="3 4">
    <name type="scientific">Micromonospora inaquosa</name>
    <dbReference type="NCBI Taxonomy" id="2203716"/>
    <lineage>
        <taxon>Bacteria</taxon>
        <taxon>Bacillati</taxon>
        <taxon>Actinomycetota</taxon>
        <taxon>Actinomycetes</taxon>
        <taxon>Micromonosporales</taxon>
        <taxon>Micromonosporaceae</taxon>
        <taxon>Micromonospora</taxon>
    </lineage>
</organism>
<keyword evidence="4" id="KW-1185">Reference proteome</keyword>
<dbReference type="OrthoDB" id="4144896at2"/>
<feature type="domain" description="IrrE N-terminal-like" evidence="1">
    <location>
        <begin position="62"/>
        <end position="122"/>
    </location>
</feature>
<dbReference type="Pfam" id="PF20182">
    <property type="entry name" value="DUF6545"/>
    <property type="match status" value="1"/>
</dbReference>
<name>A0A3N9WX71_9ACTN</name>
<sequence>MIWARGRIARRLRNAGLPPPPAPYTVDAWCEAIAHGRGRPIHLRGERLGMDLPSAFLIKLEHADVIIVDSALPMLPRTQGILHELAHLVLNHGGDALHAEVDAAVEAEAELAADLLFQRLSNAATLASRTMTSGTANSIRTQRLWWPTSWWTDRRTDWQVNQLWMTLRAGMPEAAIITTTTAERVPVEIGGSRQRYRRVVEVHEALRLLRPWYSRQVHDSAAQRAQRYQLDATGTAAVVEAAQVAVALRRHQTESPSDDVPPLPQRRLAAYDIRAEARRLALVGLALHDSPLVAAELARWSPVAYGSRPEEPGSTAFDSFPITPLNRAVTRNGWAGAA</sequence>
<evidence type="ECO:0000259" key="1">
    <source>
        <dbReference type="Pfam" id="PF06114"/>
    </source>
</evidence>
<evidence type="ECO:0000259" key="2">
    <source>
        <dbReference type="Pfam" id="PF20182"/>
    </source>
</evidence>
<proteinExistence type="predicted"/>
<dbReference type="Pfam" id="PF06114">
    <property type="entry name" value="Peptidase_M78"/>
    <property type="match status" value="1"/>
</dbReference>
<feature type="domain" description="DUF6545" evidence="2">
    <location>
        <begin position="150"/>
        <end position="287"/>
    </location>
</feature>
<gene>
    <name evidence="3" type="ORF">DLJ59_07645</name>
</gene>
<evidence type="ECO:0000313" key="3">
    <source>
        <dbReference type="EMBL" id="RQX05475.1"/>
    </source>
</evidence>
<dbReference type="Proteomes" id="UP000282312">
    <property type="component" value="Unassembled WGS sequence"/>
</dbReference>
<dbReference type="AlphaFoldDB" id="A0A3N9WX71"/>
<accession>A0A3N9WX71</accession>
<dbReference type="EMBL" id="QGSZ01000156">
    <property type="protein sequence ID" value="RQX05475.1"/>
    <property type="molecule type" value="Genomic_DNA"/>
</dbReference>
<comment type="caution">
    <text evidence="3">The sequence shown here is derived from an EMBL/GenBank/DDBJ whole genome shotgun (WGS) entry which is preliminary data.</text>
</comment>
<dbReference type="InterPro" id="IPR010359">
    <property type="entry name" value="IrrE_HExxH"/>
</dbReference>
<evidence type="ECO:0000313" key="4">
    <source>
        <dbReference type="Proteomes" id="UP000282312"/>
    </source>
</evidence>
<dbReference type="InterPro" id="IPR046675">
    <property type="entry name" value="DUF6545"/>
</dbReference>